<dbReference type="PANTHER" id="PTHR37944">
    <property type="entry name" value="PORIN B"/>
    <property type="match status" value="1"/>
</dbReference>
<evidence type="ECO:0000313" key="4">
    <source>
        <dbReference type="Proteomes" id="UP000480266"/>
    </source>
</evidence>
<evidence type="ECO:0000256" key="2">
    <source>
        <dbReference type="RuleBase" id="RU363072"/>
    </source>
</evidence>
<keyword evidence="4" id="KW-1185">Reference proteome</keyword>
<organism evidence="3 4">
    <name type="scientific">Candidatus Afipia apatlaquensis</name>
    <dbReference type="NCBI Taxonomy" id="2712852"/>
    <lineage>
        <taxon>Bacteria</taxon>
        <taxon>Pseudomonadati</taxon>
        <taxon>Pseudomonadota</taxon>
        <taxon>Alphaproteobacteria</taxon>
        <taxon>Hyphomicrobiales</taxon>
        <taxon>Nitrobacteraceae</taxon>
        <taxon>Afipia</taxon>
    </lineage>
</organism>
<dbReference type="AlphaFoldDB" id="A0A7C9RL93"/>
<accession>A0A7C9RL93</accession>
<gene>
    <name evidence="3" type="ORF">G4V63_32535</name>
</gene>
<dbReference type="InterPro" id="IPR038673">
    <property type="entry name" value="OprB_sf"/>
</dbReference>
<evidence type="ECO:0000256" key="1">
    <source>
        <dbReference type="ARBA" id="ARBA00008769"/>
    </source>
</evidence>
<dbReference type="InterPro" id="IPR007049">
    <property type="entry name" value="Carb-sel_porin_OprB"/>
</dbReference>
<reference evidence="3" key="1">
    <citation type="submission" date="2020-02" db="EMBL/GenBank/DDBJ databases">
        <title>Draft genome sequence of Candidatus Afipia apatlaquensis IBT-C3, a potential strain for decolorization of textile dyes.</title>
        <authorList>
            <person name="Sanchez-Reyes A."/>
            <person name="Breton-Deval L."/>
            <person name="Mangelson H."/>
            <person name="Sanchez-Flores A."/>
        </authorList>
    </citation>
    <scope>NUCLEOTIDE SEQUENCE [LARGE SCALE GENOMIC DNA]</scope>
    <source>
        <strain evidence="3">IBT-C3</strain>
    </source>
</reference>
<dbReference type="Gene3D" id="2.40.160.180">
    <property type="entry name" value="Carbohydrate-selective porin OprB"/>
    <property type="match status" value="1"/>
</dbReference>
<dbReference type="EMBL" id="JAAMRR010001671">
    <property type="protein sequence ID" value="NGX99742.1"/>
    <property type="molecule type" value="Genomic_DNA"/>
</dbReference>
<protein>
    <submittedName>
        <fullName evidence="3">Carbohydrate porin</fullName>
    </submittedName>
</protein>
<dbReference type="GO" id="GO:0008643">
    <property type="term" value="P:carbohydrate transport"/>
    <property type="evidence" value="ECO:0007669"/>
    <property type="project" value="InterPro"/>
</dbReference>
<dbReference type="Pfam" id="PF04966">
    <property type="entry name" value="OprB"/>
    <property type="match status" value="1"/>
</dbReference>
<proteinExistence type="inferred from homology"/>
<dbReference type="PANTHER" id="PTHR37944:SF1">
    <property type="entry name" value="PORIN B"/>
    <property type="match status" value="1"/>
</dbReference>
<name>A0A7C9RL93_9BRAD</name>
<dbReference type="InterPro" id="IPR052932">
    <property type="entry name" value="OprB_Porin"/>
</dbReference>
<dbReference type="Proteomes" id="UP000480266">
    <property type="component" value="Unassembled WGS sequence"/>
</dbReference>
<feature type="signal peptide" evidence="2">
    <location>
        <begin position="1"/>
        <end position="27"/>
    </location>
</feature>
<comment type="caution">
    <text evidence="3">The sequence shown here is derived from an EMBL/GenBank/DDBJ whole genome shotgun (WGS) entry which is preliminary data.</text>
</comment>
<comment type="similarity">
    <text evidence="1 2">Belongs to the OprB family.</text>
</comment>
<keyword evidence="2" id="KW-0732">Signal</keyword>
<feature type="chain" id="PRO_5029039346" evidence="2">
    <location>
        <begin position="28"/>
        <end position="452"/>
    </location>
</feature>
<evidence type="ECO:0000313" key="3">
    <source>
        <dbReference type="EMBL" id="NGX99742.1"/>
    </source>
</evidence>
<dbReference type="GO" id="GO:0015288">
    <property type="term" value="F:porin activity"/>
    <property type="evidence" value="ECO:0007669"/>
    <property type="project" value="InterPro"/>
</dbReference>
<dbReference type="GO" id="GO:0016020">
    <property type="term" value="C:membrane"/>
    <property type="evidence" value="ECO:0007669"/>
    <property type="project" value="InterPro"/>
</dbReference>
<sequence>MQHSLKMLRNVAAASIICVLSLHGAWAADAKAPDKSITKSPREILADWGIQFNATYISEVFGNASGGMRRGSIYTGRLDLGTDIDLEKVVGWTGAKFHANIFQIHGQGLSRDYIGNLMLVSGVEALSASRLYELWIEQSLFSGALLVRVGQQASDIEFIDSKYDDIFTNSALGWPGITGINLLSGGPSPPLAVPGVRIKAQLADNITAYAAIFDGDAAPPDRLVDPQIANPHGLLFRVNDPAWIIGQLKYGFKVGQSNLPGTVTGGAWKHLGDFGDMRYAADGLLQADPLSSGVPLKRRGNQGIFGVYEQMLSRATPGSDNGVGFFVRTSISPSDRNLISFYVDGGFQFSGFSDARPNDKFGVAMTYSRISDAARAADRDAQAFTGTPYPVRDFEAVFEMTYLAEIQTGWTVQPVFQYVFHPGGGVVDPNDPTQTRRIKDAAVLGLRSTFNY</sequence>